<feature type="coiled-coil region" evidence="1">
    <location>
        <begin position="240"/>
        <end position="287"/>
    </location>
</feature>
<feature type="region of interest" description="Disordered" evidence="2">
    <location>
        <begin position="297"/>
        <end position="320"/>
    </location>
</feature>
<dbReference type="InterPro" id="IPR001584">
    <property type="entry name" value="Integrase_cat-core"/>
</dbReference>
<feature type="compositionally biased region" description="Acidic residues" evidence="2">
    <location>
        <begin position="1294"/>
        <end position="1309"/>
    </location>
</feature>
<feature type="region of interest" description="Disordered" evidence="2">
    <location>
        <begin position="833"/>
        <end position="883"/>
    </location>
</feature>
<dbReference type="Pfam" id="PF00665">
    <property type="entry name" value="rve"/>
    <property type="match status" value="1"/>
</dbReference>
<feature type="compositionally biased region" description="Polar residues" evidence="2">
    <location>
        <begin position="851"/>
        <end position="871"/>
    </location>
</feature>
<dbReference type="SUPFAM" id="SSF53098">
    <property type="entry name" value="Ribonuclease H-like"/>
    <property type="match status" value="1"/>
</dbReference>
<feature type="compositionally biased region" description="Low complexity" evidence="2">
    <location>
        <begin position="155"/>
        <end position="176"/>
    </location>
</feature>
<feature type="compositionally biased region" description="Polar residues" evidence="2">
    <location>
        <begin position="1803"/>
        <end position="1813"/>
    </location>
</feature>
<gene>
    <name evidence="4" type="ORF">CCMP2556_LOCUS9051</name>
</gene>
<proteinExistence type="predicted"/>
<feature type="compositionally biased region" description="Basic and acidic residues" evidence="2">
    <location>
        <begin position="1828"/>
        <end position="1838"/>
    </location>
</feature>
<feature type="compositionally biased region" description="Basic and acidic residues" evidence="2">
    <location>
        <begin position="2209"/>
        <end position="2226"/>
    </location>
</feature>
<dbReference type="EMBL" id="CAXAMN010004136">
    <property type="protein sequence ID" value="CAK9007950.1"/>
    <property type="molecule type" value="Genomic_DNA"/>
</dbReference>
<reference evidence="4 5" key="1">
    <citation type="submission" date="2024-02" db="EMBL/GenBank/DDBJ databases">
        <authorList>
            <person name="Chen Y."/>
            <person name="Shah S."/>
            <person name="Dougan E. K."/>
            <person name="Thang M."/>
            <person name="Chan C."/>
        </authorList>
    </citation>
    <scope>NUCLEOTIDE SEQUENCE [LARGE SCALE GENOMIC DNA]</scope>
</reference>
<dbReference type="Proteomes" id="UP001642484">
    <property type="component" value="Unassembled WGS sequence"/>
</dbReference>
<evidence type="ECO:0000259" key="3">
    <source>
        <dbReference type="PROSITE" id="PS50994"/>
    </source>
</evidence>
<dbReference type="PROSITE" id="PS50994">
    <property type="entry name" value="INTEGRASE"/>
    <property type="match status" value="1"/>
</dbReference>
<feature type="compositionally biased region" description="Low complexity" evidence="2">
    <location>
        <begin position="833"/>
        <end position="850"/>
    </location>
</feature>
<comment type="caution">
    <text evidence="4">The sequence shown here is derived from an EMBL/GenBank/DDBJ whole genome shotgun (WGS) entry which is preliminary data.</text>
</comment>
<dbReference type="InterPro" id="IPR012337">
    <property type="entry name" value="RNaseH-like_sf"/>
</dbReference>
<dbReference type="PANTHER" id="PTHR37984">
    <property type="entry name" value="PROTEIN CBG26694"/>
    <property type="match status" value="1"/>
</dbReference>
<feature type="domain" description="Integrase catalytic" evidence="3">
    <location>
        <begin position="1383"/>
        <end position="1549"/>
    </location>
</feature>
<keyword evidence="1" id="KW-0175">Coiled coil</keyword>
<feature type="compositionally biased region" description="Basic and acidic residues" evidence="2">
    <location>
        <begin position="912"/>
        <end position="926"/>
    </location>
</feature>
<keyword evidence="5" id="KW-1185">Reference proteome</keyword>
<feature type="region of interest" description="Disordered" evidence="2">
    <location>
        <begin position="150"/>
        <end position="202"/>
    </location>
</feature>
<evidence type="ECO:0000313" key="4">
    <source>
        <dbReference type="EMBL" id="CAK9007950.1"/>
    </source>
</evidence>
<sequence length="2226" mass="249117">MEDPDTGEKIIRVEANPFAGLEKLMSALEATVGKSALDRKGELRAQYYQEIKRHPGERISAFCTRYRTLAAELKREGIHLHEEELGWMLKERLGLDPIRKQLLETALAGKEAYDLVETECLRLFRDLHTADPLHKSRQPEKAPLLQRFLQSQTGPASSYRSSSTSASSMTPSSVRSFRTQSSYGGNKPPFRKFGNNQGQPPQRQAYVAEMPNEEEALVAEVDEEEELVPDDDGRGPTSIEEVLQAEAEQLASELQDLEDQGCDPQMLDELEAGMEQAAESLVTMREARTKIQEVKKDRGYGKAGSMTMKSKPHGNQVPKQKANTRCFDCGEPGHWAGDAGCTKPGMGLGKPKGKAKGNPPSIKQVRVAETLNTEHLPPEDDAHEGGNANEVMMATHDSLFAHSLQEALKSEHTPTLATDKRFVGALDSACNRTCAGNVWLSFYLQALEKAPKAVRQLIQTVEEDELFRFGNGGTQRSTIRYRLPMMVGSSMVLVWVSIVPVASLGLLLGRDFLSGIGAVLSFGRRKLRADLVNGEMIDLGQLTAGHFCLSLQPATWPCPGPQRWRKMGQDGVIELQLNSMDWWSKQLRFRLSHFDGFHAAVAPHEHLMTEHGIKAAMTAGAQAMQAPEIHDLTVGEYGSQVLRWRRLILRLRAKAQWHAHGQLLWLFPRPYLRYAPLPYPSISHTQQWEQQSVSMWRQKPRALPQQHHQRAIHFKAFTTQNLHELSQFRNRLGLEFAFMEDHLLQGMMAARSVKGMNQQLKREAIKEAQAEAAEVTKKGEQLEAVRSLIGPRGGLPSLKADLVKLAALFNIPVEAKMTNDELKNLCRPMVNELTVKSPSKPKPSTSLSSTDQRTSAKAPSPTGAYQSQGTPMPTKPSEPSLTAAEVQQLLAQQEQRFLPAHDDSWSSWPTAERSDPGYSHDPERTRRTTRLVPGRDPRDEPGLLPARRGMASGKWDPSTGSVKPELASNPWRIHQDVKPGQAQLIAQAWKRHERDRKLVSLGYKEVNEIFQEEWNHDLEKYQQEVFVTSLVLDFSNKLSEANEVQSNDVKTVNDQAQSVMPKALVSEVYTTTERVAKSARKRGHKVGSSLSLESGWDFTRLLDRRAARKLIAEEMPYFLILAFPCTFWSILLNLNPPKDYEKRLKEATTLLRFAVQLAKDQRGRGHHFVLENPQSSRAWTLKEMVRALEDLQARTVDFHQCRFKLTDVHGQPHRKATRIATSSDYVIAELDGVKCLGDHDHAHVIGGTSISRRAGQYPWALALALVRGMERQFEYDFKKPHSTLAIEGENLENEEEAPMDLQPDSDDSGSEPGGEVQFEEPHKISQGVKQALRRLHENTGHRSPKRLARALQVAGAPPQVVHAARRFHCAVCNEQKAPKARRPASLPSPKDTGDQVHLDIFELFDIEERRFYVIHAIDATSRFQMAEALEHKSSENVERFMAQKWLPILGPPRVIVADQGKEFVSHAFESFCSKRSIYLHHTAIQAPWQNGICERGGAVLKALARSIIKAHSVLGKEEMETALQEAVMSYNADVTDAGVSPCQAAFGRQPRMHGDCLGDFGRRLAEHSLISSSPSLARQVAMRETARLAMLRLHFSRGLRKAEVARSRSSTVTSMQGLEPGSIVYFYRQSKYNNKTAASKKKLSRWHGPALLVALEPNNGYVSYRGQLSKCALEHLRPASTLEQVASSVWEDAIQEVVDAACHDQEMVKPQPKIEPPKAAPASALEEYEPTEPPEDREREAEPEDNPLDLPPVHPQEMVRALEPRPESSQPAWSRMTSSLPESTVAQSPFPEAVRQAWAQRMPRQTSLDTATGSVKRPADAAPADVEGAAKRIAHEEPPASTPTPTEPRPSSMAHDALVMSHEVMEAMAYAEVHPLRQIQAQAILDHHNPMEAKVPDHGTWRGNWPMPSRTEFKRRQELRQLWPLGNEDASREVLAVLTARKERPWTSMTEDEKGEFRKAAAKGWSVWTDNDAVEILPDEEAARIRTRLKAEGQSHRILVPRFVYVDKNDGLRTQQNQLPLLANARLVVPGYADVEAYGIRKGVFGLADSPRRWYKRLNKASVARNSTSEQLLGEELDFEALEEQVQICLLGLVQGLEACNSRLERLYVDFDCLDDGAAEGLFGSEGMLKEDLQEIQEAQADCVELQKRTGGWQRCSRRASSHVMGLEALADFLGEAVPEMDRLVALCGDFAARRRAAVARAKVRNGGGRRERSGRERAVGEQVER</sequence>
<name>A0ABP0J0R7_9DINO</name>
<dbReference type="PANTHER" id="PTHR37984:SF5">
    <property type="entry name" value="PROTEIN NYNRIN-LIKE"/>
    <property type="match status" value="1"/>
</dbReference>
<feature type="region of interest" description="Disordered" evidence="2">
    <location>
        <begin position="1707"/>
        <end position="1852"/>
    </location>
</feature>
<feature type="region of interest" description="Disordered" evidence="2">
    <location>
        <begin position="1294"/>
        <end position="1323"/>
    </location>
</feature>
<feature type="region of interest" description="Disordered" evidence="2">
    <location>
        <begin position="2204"/>
        <end position="2226"/>
    </location>
</feature>
<dbReference type="InterPro" id="IPR036397">
    <property type="entry name" value="RNaseH_sf"/>
</dbReference>
<feature type="coiled-coil region" evidence="1">
    <location>
        <begin position="758"/>
        <end position="785"/>
    </location>
</feature>
<evidence type="ECO:0000256" key="2">
    <source>
        <dbReference type="SAM" id="MobiDB-lite"/>
    </source>
</evidence>
<organism evidence="4 5">
    <name type="scientific">Durusdinium trenchii</name>
    <dbReference type="NCBI Taxonomy" id="1381693"/>
    <lineage>
        <taxon>Eukaryota</taxon>
        <taxon>Sar</taxon>
        <taxon>Alveolata</taxon>
        <taxon>Dinophyceae</taxon>
        <taxon>Suessiales</taxon>
        <taxon>Symbiodiniaceae</taxon>
        <taxon>Durusdinium</taxon>
    </lineage>
</organism>
<feature type="region of interest" description="Disordered" evidence="2">
    <location>
        <begin position="898"/>
        <end position="965"/>
    </location>
</feature>
<protein>
    <recommendedName>
        <fullName evidence="3">Integrase catalytic domain-containing protein</fullName>
    </recommendedName>
</protein>
<feature type="compositionally biased region" description="Polar residues" evidence="2">
    <location>
        <begin position="1767"/>
        <end position="1787"/>
    </location>
</feature>
<evidence type="ECO:0000256" key="1">
    <source>
        <dbReference type="SAM" id="Coils"/>
    </source>
</evidence>
<evidence type="ECO:0000313" key="5">
    <source>
        <dbReference type="Proteomes" id="UP001642484"/>
    </source>
</evidence>
<dbReference type="Gene3D" id="3.30.420.10">
    <property type="entry name" value="Ribonuclease H-like superfamily/Ribonuclease H"/>
    <property type="match status" value="1"/>
</dbReference>
<dbReference type="InterPro" id="IPR050951">
    <property type="entry name" value="Retrovirus_Pol_polyprotein"/>
</dbReference>
<accession>A0ABP0J0R7</accession>